<name>A0A160MI27_9BACI</name>
<geneLocation type="plasmid" evidence="2">
    <name>pbo1</name>
</geneLocation>
<dbReference type="eggNOG" id="ENOG5030DNQ">
    <property type="taxonomic scope" value="Bacteria"/>
</dbReference>
<gene>
    <name evidence="1" type="ORF">A361_28875</name>
</gene>
<evidence type="ECO:0000313" key="2">
    <source>
        <dbReference type="Proteomes" id="UP000077856"/>
    </source>
</evidence>
<dbReference type="RefSeq" id="WP_019379898.1">
    <property type="nucleotide sequence ID" value="NZ_CP015507.1"/>
</dbReference>
<dbReference type="KEGG" id="bon:A361_28875"/>
<proteinExistence type="predicted"/>
<organism evidence="1 2">
    <name type="scientific">Cytobacillus oceanisediminis 2691</name>
    <dbReference type="NCBI Taxonomy" id="1196031"/>
    <lineage>
        <taxon>Bacteria</taxon>
        <taxon>Bacillati</taxon>
        <taxon>Bacillota</taxon>
        <taxon>Bacilli</taxon>
        <taxon>Bacillales</taxon>
        <taxon>Bacillaceae</taxon>
        <taxon>Cytobacillus</taxon>
    </lineage>
</organism>
<evidence type="ECO:0008006" key="3">
    <source>
        <dbReference type="Google" id="ProtNLM"/>
    </source>
</evidence>
<accession>A0A160MI27</accession>
<dbReference type="Proteomes" id="UP000077856">
    <property type="component" value="Plasmid pBO1"/>
</dbReference>
<evidence type="ECO:0000313" key="1">
    <source>
        <dbReference type="EMBL" id="AND43177.1"/>
    </source>
</evidence>
<keyword evidence="1" id="KW-0614">Plasmid</keyword>
<reference evidence="1 2" key="1">
    <citation type="submission" date="2016-04" db="EMBL/GenBank/DDBJ databases">
        <title>Complete genome sequence of Bacillus oceanisediminis strain 2691.</title>
        <authorList>
            <person name="Jeong H."/>
            <person name="Kim H.J."/>
            <person name="Lee D.-W."/>
        </authorList>
    </citation>
    <scope>NUCLEOTIDE SEQUENCE [LARGE SCALE GENOMIC DNA]</scope>
    <source>
        <strain evidence="1 2">2691</strain>
        <plasmid evidence="2">pbo1</plasmid>
    </source>
</reference>
<dbReference type="AlphaFoldDB" id="A0A160MI27"/>
<sequence length="138" mass="15944">MNRDTILVIHEKSPFQDGLVKLIDLKFGHLFKVIKTETSKLQLYENGCVPKLIILEKVINPKTVEFLIKMKNMGSKLILVTLDASEITELELNLFNAFLVKNMRTSEMLKVMEDLLDYKESYVHPDFGDIFLKKLINA</sequence>
<dbReference type="EMBL" id="CP015507">
    <property type="protein sequence ID" value="AND43177.1"/>
    <property type="molecule type" value="Genomic_DNA"/>
</dbReference>
<protein>
    <recommendedName>
        <fullName evidence="3">Response regulatory domain-containing protein</fullName>
    </recommendedName>
</protein>